<dbReference type="GO" id="GO:0043093">
    <property type="term" value="P:FtsZ-dependent cytokinesis"/>
    <property type="evidence" value="ECO:0007669"/>
    <property type="project" value="UniProtKB-UniRule"/>
</dbReference>
<evidence type="ECO:0000256" key="6">
    <source>
        <dbReference type="ARBA" id="ARBA00023136"/>
    </source>
</evidence>
<reference evidence="10 11" key="1">
    <citation type="submission" date="2018-09" db="EMBL/GenBank/DDBJ databases">
        <title>Draft genome of Simplicispira sp. NY-02.</title>
        <authorList>
            <person name="Im W.T."/>
        </authorList>
    </citation>
    <scope>NUCLEOTIDE SEQUENCE [LARGE SCALE GENOMIC DNA]</scope>
    <source>
        <strain evidence="10 11">NY-02</strain>
    </source>
</reference>
<dbReference type="EMBL" id="QXJC01000003">
    <property type="protein sequence ID" value="RID98531.1"/>
    <property type="molecule type" value="Genomic_DNA"/>
</dbReference>
<dbReference type="PANTHER" id="PTHR37479:SF1">
    <property type="entry name" value="CELL DIVISION PROTEIN FTSL"/>
    <property type="match status" value="1"/>
</dbReference>
<sequence length="114" mass="12225">MARINLFLIVVVLGSALYLVHTQYESRQLYTALDRARSEARRLDTEHDRLQVEKRAQATPLRVESLARSQLAMRPATPAITRYITQAEGAAAGLAAVSSAAPAQSAASAAGAHP</sequence>
<dbReference type="NCBIfam" id="TIGR02209">
    <property type="entry name" value="ftsL_broad"/>
    <property type="match status" value="1"/>
</dbReference>
<dbReference type="HAMAP" id="MF_00910">
    <property type="entry name" value="FtsL"/>
    <property type="match status" value="1"/>
</dbReference>
<evidence type="ECO:0000256" key="8">
    <source>
        <dbReference type="HAMAP-Rule" id="MF_00910"/>
    </source>
</evidence>
<keyword evidence="2 8" id="KW-1003">Cell membrane</keyword>
<dbReference type="GO" id="GO:0032153">
    <property type="term" value="C:cell division site"/>
    <property type="evidence" value="ECO:0007669"/>
    <property type="project" value="UniProtKB-UniRule"/>
</dbReference>
<evidence type="ECO:0000256" key="4">
    <source>
        <dbReference type="ARBA" id="ARBA00022692"/>
    </source>
</evidence>
<comment type="caution">
    <text evidence="10">The sequence shown here is derived from an EMBL/GenBank/DDBJ whole genome shotgun (WGS) entry which is preliminary data.</text>
</comment>
<comment type="similarity">
    <text evidence="8">Belongs to the FtsL family.</text>
</comment>
<comment type="function">
    <text evidence="8">Essential cell division protein. May link together the upstream cell division proteins, which are predominantly cytoplasmic, with the downstream cell division proteins, which are predominantly periplasmic.</text>
</comment>
<evidence type="ECO:0000256" key="5">
    <source>
        <dbReference type="ARBA" id="ARBA00022989"/>
    </source>
</evidence>
<keyword evidence="7 8" id="KW-0131">Cell cycle</keyword>
<keyword evidence="8" id="KW-0997">Cell inner membrane</keyword>
<keyword evidence="11" id="KW-1185">Reference proteome</keyword>
<dbReference type="GO" id="GO:0005886">
    <property type="term" value="C:plasma membrane"/>
    <property type="evidence" value="ECO:0007669"/>
    <property type="project" value="UniProtKB-SubCell"/>
</dbReference>
<name>A0A398CA70_9BURK</name>
<protein>
    <recommendedName>
        <fullName evidence="8 9">Cell division protein FtsL</fullName>
    </recommendedName>
</protein>
<accession>A0A398CA70</accession>
<keyword evidence="4 8" id="KW-0812">Transmembrane</keyword>
<proteinExistence type="inferred from homology"/>
<dbReference type="Pfam" id="PF04999">
    <property type="entry name" value="FtsL"/>
    <property type="match status" value="1"/>
</dbReference>
<evidence type="ECO:0000256" key="9">
    <source>
        <dbReference type="NCBIfam" id="TIGR02209"/>
    </source>
</evidence>
<evidence type="ECO:0000256" key="2">
    <source>
        <dbReference type="ARBA" id="ARBA00022475"/>
    </source>
</evidence>
<dbReference type="RefSeq" id="WP_119109197.1">
    <property type="nucleotide sequence ID" value="NZ_QXJC01000003.1"/>
</dbReference>
<dbReference type="Proteomes" id="UP000266302">
    <property type="component" value="Unassembled WGS sequence"/>
</dbReference>
<dbReference type="OrthoDB" id="5298556at2"/>
<evidence type="ECO:0000256" key="1">
    <source>
        <dbReference type="ARBA" id="ARBA00004401"/>
    </source>
</evidence>
<keyword evidence="6 8" id="KW-0472">Membrane</keyword>
<comment type="subcellular location">
    <subcellularLocation>
        <location evidence="8">Cell inner membrane</location>
        <topology evidence="8">Single-pass type II membrane protein</topology>
    </subcellularLocation>
    <subcellularLocation>
        <location evidence="1">Cell membrane</location>
        <topology evidence="1">Single-pass type II membrane protein</topology>
    </subcellularLocation>
    <text evidence="8">Localizes to the division septum where it forms a ring structure.</text>
</comment>
<evidence type="ECO:0000256" key="7">
    <source>
        <dbReference type="ARBA" id="ARBA00023306"/>
    </source>
</evidence>
<dbReference type="InterPro" id="IPR011922">
    <property type="entry name" value="Cell_div_FtsL"/>
</dbReference>
<evidence type="ECO:0000256" key="3">
    <source>
        <dbReference type="ARBA" id="ARBA00022618"/>
    </source>
</evidence>
<evidence type="ECO:0000313" key="11">
    <source>
        <dbReference type="Proteomes" id="UP000266302"/>
    </source>
</evidence>
<keyword evidence="3 8" id="KW-0132">Cell division</keyword>
<dbReference type="PANTHER" id="PTHR37479">
    <property type="entry name" value="CELL DIVISION PROTEIN FTSL"/>
    <property type="match status" value="1"/>
</dbReference>
<organism evidence="10 11">
    <name type="scientific">Simplicispira hankyongi</name>
    <dbReference type="NCBI Taxonomy" id="2315688"/>
    <lineage>
        <taxon>Bacteria</taxon>
        <taxon>Pseudomonadati</taxon>
        <taxon>Pseudomonadota</taxon>
        <taxon>Betaproteobacteria</taxon>
        <taxon>Burkholderiales</taxon>
        <taxon>Comamonadaceae</taxon>
        <taxon>Simplicispira</taxon>
    </lineage>
</organism>
<dbReference type="AlphaFoldDB" id="A0A398CA70"/>
<comment type="subunit">
    <text evidence="8">Part of a complex composed of FtsB, FtsL and FtsQ.</text>
</comment>
<keyword evidence="5 8" id="KW-1133">Transmembrane helix</keyword>
<evidence type="ECO:0000313" key="10">
    <source>
        <dbReference type="EMBL" id="RID98531.1"/>
    </source>
</evidence>
<gene>
    <name evidence="8 10" type="primary">ftsL</name>
    <name evidence="10" type="ORF">D3F03_09940</name>
</gene>